<keyword evidence="2" id="KW-1185">Reference proteome</keyword>
<organism evidence="1 2">
    <name type="scientific">Trichonephila clavipes</name>
    <name type="common">Golden silk orbweaver</name>
    <name type="synonym">Nephila clavipes</name>
    <dbReference type="NCBI Taxonomy" id="2585209"/>
    <lineage>
        <taxon>Eukaryota</taxon>
        <taxon>Metazoa</taxon>
        <taxon>Ecdysozoa</taxon>
        <taxon>Arthropoda</taxon>
        <taxon>Chelicerata</taxon>
        <taxon>Arachnida</taxon>
        <taxon>Araneae</taxon>
        <taxon>Araneomorphae</taxon>
        <taxon>Entelegynae</taxon>
        <taxon>Araneoidea</taxon>
        <taxon>Nephilidae</taxon>
        <taxon>Trichonephila</taxon>
    </lineage>
</organism>
<dbReference type="Proteomes" id="UP000887159">
    <property type="component" value="Unassembled WGS sequence"/>
</dbReference>
<comment type="caution">
    <text evidence="1">The sequence shown here is derived from an EMBL/GenBank/DDBJ whole genome shotgun (WGS) entry which is preliminary data.</text>
</comment>
<name>A0A8X6S203_TRICX</name>
<proteinExistence type="predicted"/>
<accession>A0A8X6S203</accession>
<reference evidence="1" key="1">
    <citation type="submission" date="2020-08" db="EMBL/GenBank/DDBJ databases">
        <title>Multicomponent nature underlies the extraordinary mechanical properties of spider dragline silk.</title>
        <authorList>
            <person name="Kono N."/>
            <person name="Nakamura H."/>
            <person name="Mori M."/>
            <person name="Yoshida Y."/>
            <person name="Ohtoshi R."/>
            <person name="Malay A.D."/>
            <person name="Moran D.A.P."/>
            <person name="Tomita M."/>
            <person name="Numata K."/>
            <person name="Arakawa K."/>
        </authorList>
    </citation>
    <scope>NUCLEOTIDE SEQUENCE</scope>
</reference>
<protein>
    <submittedName>
        <fullName evidence="1">Uncharacterized protein</fullName>
    </submittedName>
</protein>
<sequence>MPLSHYYPSLAYLITRFVTNRAYQRSFGMESWTAFEFSRTRGAFTATVEQNIPGHHTGLLYLNARSYRIVHLRYMESKRVRNFHLFVLFSAINDLSL</sequence>
<evidence type="ECO:0000313" key="2">
    <source>
        <dbReference type="Proteomes" id="UP000887159"/>
    </source>
</evidence>
<dbReference type="EMBL" id="BMAU01021234">
    <property type="protein sequence ID" value="GFY03105.1"/>
    <property type="molecule type" value="Genomic_DNA"/>
</dbReference>
<evidence type="ECO:0000313" key="1">
    <source>
        <dbReference type="EMBL" id="GFY03105.1"/>
    </source>
</evidence>
<dbReference type="AlphaFoldDB" id="A0A8X6S203"/>
<gene>
    <name evidence="1" type="ORF">TNCV_981101</name>
</gene>